<sequence>MTTHRLLVLGTGGMAGAHVAGFRNCPNIEVVAGVDRNPAQLAKFCAEHHIPHAFTDLDEALAWDGFDCVTNVTPDNVHYATTLPLIAAGKHVMCEKPLAPRHADAREMAEAAQAAGIVNGVNLTYRRSAELAEAARLVAEGAIGELRHFEASYLQSWLTQDAWGDWRTDPKWLWRLSQSHGSTGCLGDIGVHILDFASHAAGQSISHISCRLATFEKAEGNMIGDYVLDANDSFTMQVRMENGALGVIHGSRFASGYHNDLFLKLWGTEGAIELTFDFQECTMRTCIGKEALRTKDWHEVKPTPVPTNYERFAHALDSGEGMDPDFARGAELQRVLDSAAASHVAGGAELAV</sequence>
<dbReference type="InterPro" id="IPR000683">
    <property type="entry name" value="Gfo/Idh/MocA-like_OxRdtase_N"/>
</dbReference>
<dbReference type="Pfam" id="PF22725">
    <property type="entry name" value="GFO_IDH_MocA_C3"/>
    <property type="match status" value="1"/>
</dbReference>
<gene>
    <name evidence="4" type="ORF">GZA08_16210</name>
</gene>
<dbReference type="InterPro" id="IPR036291">
    <property type="entry name" value="NAD(P)-bd_dom_sf"/>
</dbReference>
<dbReference type="PANTHER" id="PTHR43818">
    <property type="entry name" value="BCDNA.GH03377"/>
    <property type="match status" value="1"/>
</dbReference>
<dbReference type="GO" id="GO:0016491">
    <property type="term" value="F:oxidoreductase activity"/>
    <property type="evidence" value="ECO:0007669"/>
    <property type="project" value="UniProtKB-KW"/>
</dbReference>
<dbReference type="GO" id="GO:0000166">
    <property type="term" value="F:nucleotide binding"/>
    <property type="evidence" value="ECO:0007669"/>
    <property type="project" value="InterPro"/>
</dbReference>
<evidence type="ECO:0000313" key="5">
    <source>
        <dbReference type="Proteomes" id="UP000474757"/>
    </source>
</evidence>
<evidence type="ECO:0000256" key="1">
    <source>
        <dbReference type="ARBA" id="ARBA00023002"/>
    </source>
</evidence>
<dbReference type="RefSeq" id="WP_163895569.1">
    <property type="nucleotide sequence ID" value="NZ_JAAFYS010000004.1"/>
</dbReference>
<evidence type="ECO:0000259" key="2">
    <source>
        <dbReference type="Pfam" id="PF01408"/>
    </source>
</evidence>
<protein>
    <submittedName>
        <fullName evidence="4">Gfo/Idh/MocA family oxidoreductase</fullName>
    </submittedName>
</protein>
<dbReference type="PANTHER" id="PTHR43818:SF11">
    <property type="entry name" value="BCDNA.GH03377"/>
    <property type="match status" value="1"/>
</dbReference>
<dbReference type="Proteomes" id="UP000474757">
    <property type="component" value="Unassembled WGS sequence"/>
</dbReference>
<evidence type="ECO:0000259" key="3">
    <source>
        <dbReference type="Pfam" id="PF22725"/>
    </source>
</evidence>
<proteinExistence type="predicted"/>
<dbReference type="Pfam" id="PF01408">
    <property type="entry name" value="GFO_IDH_MocA"/>
    <property type="match status" value="1"/>
</dbReference>
<dbReference type="Gene3D" id="3.30.360.10">
    <property type="entry name" value="Dihydrodipicolinate Reductase, domain 2"/>
    <property type="match status" value="1"/>
</dbReference>
<comment type="caution">
    <text evidence="4">The sequence shown here is derived from an EMBL/GenBank/DDBJ whole genome shotgun (WGS) entry which is preliminary data.</text>
</comment>
<name>A0A6B2K1X9_9RHOB</name>
<keyword evidence="1" id="KW-0560">Oxidoreductase</keyword>
<dbReference type="AlphaFoldDB" id="A0A6B2K1X9"/>
<reference evidence="4 5" key="1">
    <citation type="submission" date="2020-02" db="EMBL/GenBank/DDBJ databases">
        <title>Pseudoroseicyclus tamarix, sp. nov., isolated from offshore sediment of a Tamarix chinensis forest.</title>
        <authorList>
            <person name="Gai Y."/>
        </authorList>
    </citation>
    <scope>NUCLEOTIDE SEQUENCE [LARGE SCALE GENOMIC DNA]</scope>
    <source>
        <strain evidence="4 5">CLL3-39</strain>
    </source>
</reference>
<dbReference type="SUPFAM" id="SSF55347">
    <property type="entry name" value="Glyceraldehyde-3-phosphate dehydrogenase-like, C-terminal domain"/>
    <property type="match status" value="1"/>
</dbReference>
<feature type="domain" description="GFO/IDH/MocA-like oxidoreductase" evidence="3">
    <location>
        <begin position="132"/>
        <end position="273"/>
    </location>
</feature>
<keyword evidence="5" id="KW-1185">Reference proteome</keyword>
<dbReference type="EMBL" id="JAAGAB010000004">
    <property type="protein sequence ID" value="NDV02514.1"/>
    <property type="molecule type" value="Genomic_DNA"/>
</dbReference>
<accession>A0A6B2K1X9</accession>
<dbReference type="Gene3D" id="3.40.50.720">
    <property type="entry name" value="NAD(P)-binding Rossmann-like Domain"/>
    <property type="match status" value="1"/>
</dbReference>
<dbReference type="InterPro" id="IPR055170">
    <property type="entry name" value="GFO_IDH_MocA-like_dom"/>
</dbReference>
<feature type="domain" description="Gfo/Idh/MocA-like oxidoreductase N-terminal" evidence="2">
    <location>
        <begin position="5"/>
        <end position="120"/>
    </location>
</feature>
<dbReference type="InterPro" id="IPR050463">
    <property type="entry name" value="Gfo/Idh/MocA_oxidrdct_glycsds"/>
</dbReference>
<evidence type="ECO:0000313" key="4">
    <source>
        <dbReference type="EMBL" id="NDV02514.1"/>
    </source>
</evidence>
<organism evidence="4 5">
    <name type="scientific">Pseudoroseicyclus tamaricis</name>
    <dbReference type="NCBI Taxonomy" id="2705421"/>
    <lineage>
        <taxon>Bacteria</taxon>
        <taxon>Pseudomonadati</taxon>
        <taxon>Pseudomonadota</taxon>
        <taxon>Alphaproteobacteria</taxon>
        <taxon>Rhodobacterales</taxon>
        <taxon>Paracoccaceae</taxon>
        <taxon>Pseudoroseicyclus</taxon>
    </lineage>
</organism>
<dbReference type="SUPFAM" id="SSF51735">
    <property type="entry name" value="NAD(P)-binding Rossmann-fold domains"/>
    <property type="match status" value="1"/>
</dbReference>